<dbReference type="AlphaFoldDB" id="A0A285H041"/>
<keyword evidence="2" id="KW-1185">Reference proteome</keyword>
<evidence type="ECO:0000313" key="1">
    <source>
        <dbReference type="EMBL" id="SNY29115.1"/>
    </source>
</evidence>
<protein>
    <recommendedName>
        <fullName evidence="3">VOC domain-containing protein</fullName>
    </recommendedName>
</protein>
<organism evidence="1 2">
    <name type="scientific">Paractinoplanes atraurantiacus</name>
    <dbReference type="NCBI Taxonomy" id="1036182"/>
    <lineage>
        <taxon>Bacteria</taxon>
        <taxon>Bacillati</taxon>
        <taxon>Actinomycetota</taxon>
        <taxon>Actinomycetes</taxon>
        <taxon>Micromonosporales</taxon>
        <taxon>Micromonosporaceae</taxon>
        <taxon>Paractinoplanes</taxon>
    </lineage>
</organism>
<proteinExistence type="predicted"/>
<evidence type="ECO:0000313" key="2">
    <source>
        <dbReference type="Proteomes" id="UP000219612"/>
    </source>
</evidence>
<dbReference type="EMBL" id="OBDY01000003">
    <property type="protein sequence ID" value="SNY29115.1"/>
    <property type="molecule type" value="Genomic_DNA"/>
</dbReference>
<evidence type="ECO:0008006" key="3">
    <source>
        <dbReference type="Google" id="ProtNLM"/>
    </source>
</evidence>
<dbReference type="RefSeq" id="WP_179855114.1">
    <property type="nucleotide sequence ID" value="NZ_OBDY01000003.1"/>
</dbReference>
<sequence>MENSEEVAKIAAEAFKTQGVRVSRVNGSPNDRFAFFNIETPDGQTYRIQIEETW</sequence>
<gene>
    <name evidence="1" type="ORF">SAMN05421748_103194</name>
</gene>
<name>A0A285H041_9ACTN</name>
<reference evidence="1 2" key="1">
    <citation type="submission" date="2017-09" db="EMBL/GenBank/DDBJ databases">
        <authorList>
            <person name="Ehlers B."/>
            <person name="Leendertz F.H."/>
        </authorList>
    </citation>
    <scope>NUCLEOTIDE SEQUENCE [LARGE SCALE GENOMIC DNA]</scope>
    <source>
        <strain evidence="1 2">CGMCC 4.6857</strain>
    </source>
</reference>
<dbReference type="Proteomes" id="UP000219612">
    <property type="component" value="Unassembled WGS sequence"/>
</dbReference>
<accession>A0A285H041</accession>